<feature type="region of interest" description="Disordered" evidence="3">
    <location>
        <begin position="200"/>
        <end position="219"/>
    </location>
</feature>
<keyword evidence="2" id="KW-0560">Oxidoreductase</keyword>
<dbReference type="InterPro" id="IPR045017">
    <property type="entry name" value="DECR2-like"/>
</dbReference>
<dbReference type="InterPro" id="IPR036291">
    <property type="entry name" value="NAD(P)-bd_dom_sf"/>
</dbReference>
<dbReference type="Pfam" id="PF13561">
    <property type="entry name" value="adh_short_C2"/>
    <property type="match status" value="1"/>
</dbReference>
<dbReference type="NCBIfam" id="NF005752">
    <property type="entry name" value="PRK07576.1"/>
    <property type="match status" value="1"/>
</dbReference>
<keyword evidence="1" id="KW-0521">NADP</keyword>
<organism evidence="4 5">
    <name type="scientific">Pendulispora brunnea</name>
    <dbReference type="NCBI Taxonomy" id="2905690"/>
    <lineage>
        <taxon>Bacteria</taxon>
        <taxon>Pseudomonadati</taxon>
        <taxon>Myxococcota</taxon>
        <taxon>Myxococcia</taxon>
        <taxon>Myxococcales</taxon>
        <taxon>Sorangiineae</taxon>
        <taxon>Pendulisporaceae</taxon>
        <taxon>Pendulispora</taxon>
    </lineage>
</organism>
<evidence type="ECO:0000313" key="4">
    <source>
        <dbReference type="EMBL" id="WXA90019.1"/>
    </source>
</evidence>
<dbReference type="SUPFAM" id="SSF51735">
    <property type="entry name" value="NAD(P)-binding Rossmann-fold domains"/>
    <property type="match status" value="1"/>
</dbReference>
<dbReference type="PANTHER" id="PTHR43296">
    <property type="entry name" value="PEROXISOMAL 2,4-DIENOYL-COA REDUCTASE"/>
    <property type="match status" value="1"/>
</dbReference>
<gene>
    <name evidence="4" type="ORF">LZC95_26390</name>
</gene>
<dbReference type="PANTHER" id="PTHR43296:SF2">
    <property type="entry name" value="PEROXISOMAL 2,4-DIENOYL-COA REDUCTASE [(3E)-ENOYL-COA-PRODUCING]"/>
    <property type="match status" value="1"/>
</dbReference>
<dbReference type="PRINTS" id="PR00081">
    <property type="entry name" value="GDHRDH"/>
</dbReference>
<evidence type="ECO:0000256" key="2">
    <source>
        <dbReference type="ARBA" id="ARBA00023002"/>
    </source>
</evidence>
<dbReference type="Proteomes" id="UP001379533">
    <property type="component" value="Chromosome"/>
</dbReference>
<sequence length="281" mass="29657">MIIQQHLPKELFRGKTVFITGGGSGINLGVARHFAALGANLAICGRTQERLDRAAAELRELNAHVGGKVLPVAADVRNYVALEEAFGRTEAEIGSVDVLVAGAAGNFLCPAEDLSPNGFKTVIEIDLLGSFNASRIAFAQLRKTRGSILFISAAQALFPHGLQAHVGAAKAGIDNLMRNLALEWGRYGIRSNGITPGPIADTEGMRRLSNPEHETRTKGSIPLGRYGHVDDIGQAAVFLASPLAAYITGTLLLVDGGSSLIGSALWNEAVEQMVPRKSAQG</sequence>
<dbReference type="Gene3D" id="3.40.50.720">
    <property type="entry name" value="NAD(P)-binding Rossmann-like Domain"/>
    <property type="match status" value="1"/>
</dbReference>
<evidence type="ECO:0000256" key="1">
    <source>
        <dbReference type="ARBA" id="ARBA00022857"/>
    </source>
</evidence>
<name>A0ABZ2JW66_9BACT</name>
<protein>
    <submittedName>
        <fullName evidence="4">SDR family oxidoreductase</fullName>
    </submittedName>
</protein>
<dbReference type="RefSeq" id="WP_394840632.1">
    <property type="nucleotide sequence ID" value="NZ_CP089982.1"/>
</dbReference>
<dbReference type="CDD" id="cd05369">
    <property type="entry name" value="TER_DECR_SDR_a"/>
    <property type="match status" value="1"/>
</dbReference>
<evidence type="ECO:0000256" key="3">
    <source>
        <dbReference type="SAM" id="MobiDB-lite"/>
    </source>
</evidence>
<evidence type="ECO:0000313" key="5">
    <source>
        <dbReference type="Proteomes" id="UP001379533"/>
    </source>
</evidence>
<accession>A0ABZ2JW66</accession>
<dbReference type="EMBL" id="CP089982">
    <property type="protein sequence ID" value="WXA90019.1"/>
    <property type="molecule type" value="Genomic_DNA"/>
</dbReference>
<proteinExistence type="predicted"/>
<keyword evidence="5" id="KW-1185">Reference proteome</keyword>
<reference evidence="4 5" key="1">
    <citation type="submission" date="2021-12" db="EMBL/GenBank/DDBJ databases">
        <title>Discovery of the Pendulisporaceae a myxobacterial family with distinct sporulation behavior and unique specialized metabolism.</title>
        <authorList>
            <person name="Garcia R."/>
            <person name="Popoff A."/>
            <person name="Bader C.D."/>
            <person name="Loehr J."/>
            <person name="Walesch S."/>
            <person name="Walt C."/>
            <person name="Boldt J."/>
            <person name="Bunk B."/>
            <person name="Haeckl F.J.F.P.J."/>
            <person name="Gunesch A.P."/>
            <person name="Birkelbach J."/>
            <person name="Nuebel U."/>
            <person name="Pietschmann T."/>
            <person name="Bach T."/>
            <person name="Mueller R."/>
        </authorList>
    </citation>
    <scope>NUCLEOTIDE SEQUENCE [LARGE SCALE GENOMIC DNA]</scope>
    <source>
        <strain evidence="4 5">MSr12523</strain>
    </source>
</reference>
<feature type="compositionally biased region" description="Basic and acidic residues" evidence="3">
    <location>
        <begin position="203"/>
        <end position="217"/>
    </location>
</feature>
<dbReference type="InterPro" id="IPR002347">
    <property type="entry name" value="SDR_fam"/>
</dbReference>